<evidence type="ECO:0000313" key="2">
    <source>
        <dbReference type="Proteomes" id="UP000634136"/>
    </source>
</evidence>
<dbReference type="EMBL" id="JAAIUW010000022">
    <property type="protein sequence ID" value="KAF7801143.1"/>
    <property type="molecule type" value="Genomic_DNA"/>
</dbReference>
<comment type="caution">
    <text evidence="1">The sequence shown here is derived from an EMBL/GenBank/DDBJ whole genome shotgun (WGS) entry which is preliminary data.</text>
</comment>
<dbReference type="OrthoDB" id="1436341at2759"/>
<proteinExistence type="predicted"/>
<gene>
    <name evidence="1" type="ORF">G2W53_045009</name>
</gene>
<evidence type="ECO:0000313" key="1">
    <source>
        <dbReference type="EMBL" id="KAF7801143.1"/>
    </source>
</evidence>
<dbReference type="AlphaFoldDB" id="A0A834SCN6"/>
<keyword evidence="2" id="KW-1185">Reference proteome</keyword>
<name>A0A834SCN6_9FABA</name>
<organism evidence="1 2">
    <name type="scientific">Senna tora</name>
    <dbReference type="NCBI Taxonomy" id="362788"/>
    <lineage>
        <taxon>Eukaryota</taxon>
        <taxon>Viridiplantae</taxon>
        <taxon>Streptophyta</taxon>
        <taxon>Embryophyta</taxon>
        <taxon>Tracheophyta</taxon>
        <taxon>Spermatophyta</taxon>
        <taxon>Magnoliopsida</taxon>
        <taxon>eudicotyledons</taxon>
        <taxon>Gunneridae</taxon>
        <taxon>Pentapetalae</taxon>
        <taxon>rosids</taxon>
        <taxon>fabids</taxon>
        <taxon>Fabales</taxon>
        <taxon>Fabaceae</taxon>
        <taxon>Caesalpinioideae</taxon>
        <taxon>Cassia clade</taxon>
        <taxon>Senna</taxon>
    </lineage>
</organism>
<accession>A0A834SCN6</accession>
<sequence>MSSSIDDLAARKSDWLETSWEASLCHRLHLDPSYAREILHRKKVHPRLIDFGWTAIHVVDRRATDSDGLETSREASLCHRLHFDPSHAREILPRKKVDPWVIDFGWTAIHVVDHRATDSDGLETSWEASLCHRLHFDPSHARFILTRHMHVGFGRDHDALIYALHRPSGMSSLTGRDLTWDADIFCAIIPSFAHAAHVDVWYALTYSTGVFTLSKLNDRVTCGTRAPLTRNLGSARATAETYREVALGAKLVIYNRVPVCTLRCARFASAREKTCTSDRFDAWDLEQLFAFLVICNPSRQTKAYFWRTVFFCSSKGEGRIEATRAESQWIVAARPLCHLQYPVAYLSRLQRILPAARWEFLQGVPCGSSAARGSPTTRAFGGRGPYCWSANGRRAHASLLARILT</sequence>
<dbReference type="Proteomes" id="UP000634136">
    <property type="component" value="Unassembled WGS sequence"/>
</dbReference>
<protein>
    <submittedName>
        <fullName evidence="1">Pentatricopeptide repeat-containing protein</fullName>
    </submittedName>
</protein>
<reference evidence="1" key="1">
    <citation type="submission" date="2020-09" db="EMBL/GenBank/DDBJ databases">
        <title>Genome-Enabled Discovery of Anthraquinone Biosynthesis in Senna tora.</title>
        <authorList>
            <person name="Kang S.-H."/>
            <person name="Pandey R.P."/>
            <person name="Lee C.-M."/>
            <person name="Sim J.-S."/>
            <person name="Jeong J.-T."/>
            <person name="Choi B.-S."/>
            <person name="Jung M."/>
            <person name="Ginzburg D."/>
            <person name="Zhao K."/>
            <person name="Won S.Y."/>
            <person name="Oh T.-J."/>
            <person name="Yu Y."/>
            <person name="Kim N.-H."/>
            <person name="Lee O.R."/>
            <person name="Lee T.-H."/>
            <person name="Bashyal P."/>
            <person name="Kim T.-S."/>
            <person name="Lee W.-H."/>
            <person name="Kawkins C."/>
            <person name="Kim C.-K."/>
            <person name="Kim J.S."/>
            <person name="Ahn B.O."/>
            <person name="Rhee S.Y."/>
            <person name="Sohng J.K."/>
        </authorList>
    </citation>
    <scope>NUCLEOTIDE SEQUENCE</scope>
    <source>
        <tissue evidence="1">Leaf</tissue>
    </source>
</reference>